<dbReference type="InterPro" id="IPR037165">
    <property type="entry name" value="AldOxase/xan_DH_Mopterin-bd_sf"/>
</dbReference>
<gene>
    <name evidence="2" type="ORF">F1609_16200</name>
</gene>
<sequence length="733" mass="77704">MKFTTPATTNPIDQLKVVGRPLDRVDGPAKTGGSAPYAYEQNDAAPNAAYGYVVGAGVAKGRITSMNVDAARRAPGVIAVISAENAGTLGKGKFNTAKLLGGPEIAHYHQAIALVVAETFEQARAAAGLVKVTYAKEKGAYELDKVKGAAKQPKGDDNADTKVGDFERAFAGAPVRLDATYHTPDQSHAMMEPHASIAAWEGDKLTLWTSNQMIDWSRGDLAKTLGIPKENVRLISPFIGGGFGGKLFLRSEALLAALGARAAKRPVKVALSRPLMINNTTHRPATIQRIRIGATRDGKISAIGHESWSGDLPGGQPETAVMQTRLLYAGPHRMTRMRLAVLDLPEGNAMRAPGEAPGLMALEIAMDEMADKLKIDPVTFRILNDTKVDPEKPSRSFSQRRLIDCLRSGAERFGWKERSAEPGKKREGRWLIGMGVASAFRNNLVMKSGARIRLDAKGVVTVETDMTDIGTGSYTIIAQTAAEMMGVAIDKVVVKLGDSSFPVSAGSGGQWGANSSTAGVYAACMKMRETVAQKLGMNPLDAQFADGAVSAGGKSVALAQAAQGGELVAEDAMEYGDLDKKFQQSTFGAHFVEVAVDAATGETLVRRMLAVCAAGRILNPKSARSQVIGAMTMGLGAALMEELVVDKRSGFFVNHDLAGYEVPVHADVPHQDVVFLDETDPMSSPMKAKGVGELGICGVAAAIANAVYNATGVRVRDYPVTLDKLLDKMPAMS</sequence>
<protein>
    <submittedName>
        <fullName evidence="2">Xanthine dehydrogenase family protein molybdopterin-binding subunit</fullName>
    </submittedName>
</protein>
<feature type="domain" description="Aldehyde oxidase/xanthine dehydrogenase a/b hammerhead" evidence="1">
    <location>
        <begin position="32"/>
        <end position="138"/>
    </location>
</feature>
<dbReference type="Pfam" id="PF02738">
    <property type="entry name" value="MoCoBD_1"/>
    <property type="match status" value="1"/>
</dbReference>
<comment type="caution">
    <text evidence="2">The sequence shown here is derived from an EMBL/GenBank/DDBJ whole genome shotgun (WGS) entry which is preliminary data.</text>
</comment>
<dbReference type="Pfam" id="PF01315">
    <property type="entry name" value="Ald_Xan_dh_C"/>
    <property type="match status" value="1"/>
</dbReference>
<evidence type="ECO:0000313" key="3">
    <source>
        <dbReference type="Proteomes" id="UP000819052"/>
    </source>
</evidence>
<dbReference type="InterPro" id="IPR008274">
    <property type="entry name" value="AldOxase/xan_DH_MoCoBD1"/>
</dbReference>
<dbReference type="SUPFAM" id="SSF54665">
    <property type="entry name" value="CO dehydrogenase molybdoprotein N-domain-like"/>
    <property type="match status" value="1"/>
</dbReference>
<dbReference type="SUPFAM" id="SSF56003">
    <property type="entry name" value="Molybdenum cofactor-binding domain"/>
    <property type="match status" value="1"/>
</dbReference>
<dbReference type="Pfam" id="PF20256">
    <property type="entry name" value="MoCoBD_2"/>
    <property type="match status" value="1"/>
</dbReference>
<reference evidence="2 3" key="1">
    <citation type="submission" date="2019-09" db="EMBL/GenBank/DDBJ databases">
        <title>Taxonomy of Antarctic Massilia spp.: description of Massilia rubra sp. nov., Massilia aquatica sp. nov., Massilia mucilaginosa sp. nov., Massilia frigida sp. nov. isolated from streams, lakes and regoliths.</title>
        <authorList>
            <person name="Holochova P."/>
            <person name="Sedlacek I."/>
            <person name="Kralova S."/>
            <person name="Maslanova I."/>
            <person name="Busse H.-J."/>
            <person name="Stankova E."/>
            <person name="Vrbovska V."/>
            <person name="Kovarovic V."/>
            <person name="Bartak M."/>
            <person name="Svec P."/>
            <person name="Pantucek R."/>
        </authorList>
    </citation>
    <scope>NUCLEOTIDE SEQUENCE [LARGE SCALE GENOMIC DNA]</scope>
    <source>
        <strain evidence="2 3">CCM 8693</strain>
    </source>
</reference>
<dbReference type="InterPro" id="IPR046867">
    <property type="entry name" value="AldOxase/xan_DH_MoCoBD2"/>
</dbReference>
<dbReference type="RefSeq" id="WP_167077448.1">
    <property type="nucleotide sequence ID" value="NZ_VVIW01000008.1"/>
</dbReference>
<dbReference type="InterPro" id="IPR000674">
    <property type="entry name" value="Ald_Oxase/Xan_DH_a/b"/>
</dbReference>
<evidence type="ECO:0000259" key="1">
    <source>
        <dbReference type="SMART" id="SM01008"/>
    </source>
</evidence>
<keyword evidence="3" id="KW-1185">Reference proteome</keyword>
<evidence type="ECO:0000313" key="2">
    <source>
        <dbReference type="EMBL" id="NHZ41691.1"/>
    </source>
</evidence>
<dbReference type="Proteomes" id="UP000819052">
    <property type="component" value="Unassembled WGS sequence"/>
</dbReference>
<dbReference type="Gene3D" id="3.90.1170.50">
    <property type="entry name" value="Aldehyde oxidase/xanthine dehydrogenase, a/b hammerhead"/>
    <property type="match status" value="1"/>
</dbReference>
<dbReference type="InterPro" id="IPR049648">
    <property type="entry name" value="PaoC-like"/>
</dbReference>
<dbReference type="EMBL" id="VVIW01000008">
    <property type="protein sequence ID" value="NHZ41691.1"/>
    <property type="molecule type" value="Genomic_DNA"/>
</dbReference>
<dbReference type="NCBIfam" id="NF041671">
    <property type="entry name" value="peri_hyde_PaoC"/>
    <property type="match status" value="1"/>
</dbReference>
<accession>A0ABX0MHN9</accession>
<dbReference type="InterPro" id="IPR036856">
    <property type="entry name" value="Ald_Oxase/Xan_DH_a/b_sf"/>
</dbReference>
<dbReference type="PANTHER" id="PTHR11908">
    <property type="entry name" value="XANTHINE DEHYDROGENASE"/>
    <property type="match status" value="1"/>
</dbReference>
<organism evidence="2 3">
    <name type="scientific">Massilia aquatica</name>
    <dbReference type="NCBI Taxonomy" id="2609000"/>
    <lineage>
        <taxon>Bacteria</taxon>
        <taxon>Pseudomonadati</taxon>
        <taxon>Pseudomonadota</taxon>
        <taxon>Betaproteobacteria</taxon>
        <taxon>Burkholderiales</taxon>
        <taxon>Oxalobacteraceae</taxon>
        <taxon>Telluria group</taxon>
        <taxon>Massilia</taxon>
    </lineage>
</organism>
<dbReference type="InterPro" id="IPR016208">
    <property type="entry name" value="Ald_Oxase/xanthine_DH-like"/>
</dbReference>
<name>A0ABX0MHN9_9BURK</name>
<dbReference type="PANTHER" id="PTHR11908:SF123">
    <property type="entry name" value="ALDEHYDE OXIDOREDUCTASE MOLYBDENUM-BINDING SUBUNIT PAOC"/>
    <property type="match status" value="1"/>
</dbReference>
<dbReference type="Gene3D" id="3.30.365.10">
    <property type="entry name" value="Aldehyde oxidase/xanthine dehydrogenase, molybdopterin binding domain"/>
    <property type="match status" value="4"/>
</dbReference>
<dbReference type="SMART" id="SM01008">
    <property type="entry name" value="Ald_Xan_dh_C"/>
    <property type="match status" value="1"/>
</dbReference>
<proteinExistence type="predicted"/>